<proteinExistence type="predicted"/>
<dbReference type="RefSeq" id="WP_143027281.1">
    <property type="nucleotide sequence ID" value="NZ_FNQV01000001.1"/>
</dbReference>
<dbReference type="Proteomes" id="UP000199288">
    <property type="component" value="Unassembled WGS sequence"/>
</dbReference>
<accession>A0A1H3VI22</accession>
<keyword evidence="1" id="KW-1133">Transmembrane helix</keyword>
<reference evidence="3" key="1">
    <citation type="submission" date="2016-10" db="EMBL/GenBank/DDBJ databases">
        <authorList>
            <person name="Varghese N."/>
            <person name="Submissions S."/>
        </authorList>
    </citation>
    <scope>NUCLEOTIDE SEQUENCE [LARGE SCALE GENOMIC DNA]</scope>
    <source>
        <strain evidence="3">KPR-1</strain>
    </source>
</reference>
<feature type="transmembrane region" description="Helical" evidence="1">
    <location>
        <begin position="105"/>
        <end position="128"/>
    </location>
</feature>
<keyword evidence="1" id="KW-0472">Membrane</keyword>
<keyword evidence="1" id="KW-0812">Transmembrane</keyword>
<name>A0A1H3VI22_9ACTO</name>
<dbReference type="EMBL" id="FNQV01000001">
    <property type="protein sequence ID" value="SDZ73904.1"/>
    <property type="molecule type" value="Genomic_DNA"/>
</dbReference>
<gene>
    <name evidence="2" type="ORF">SAMN02910418_00050</name>
</gene>
<dbReference type="AlphaFoldDB" id="A0A1H3VI22"/>
<keyword evidence="3" id="KW-1185">Reference proteome</keyword>
<feature type="transmembrane region" description="Helical" evidence="1">
    <location>
        <begin position="12"/>
        <end position="31"/>
    </location>
</feature>
<evidence type="ECO:0000313" key="3">
    <source>
        <dbReference type="Proteomes" id="UP000199288"/>
    </source>
</evidence>
<evidence type="ECO:0008006" key="4">
    <source>
        <dbReference type="Google" id="ProtNLM"/>
    </source>
</evidence>
<evidence type="ECO:0000313" key="2">
    <source>
        <dbReference type="EMBL" id="SDZ73904.1"/>
    </source>
</evidence>
<dbReference type="OrthoDB" id="5198533at2"/>
<sequence length="204" mass="22129">MRVYARPSLRLAFQLVADLSVAIWIIVWWHLSTYVTTTVNHIAAPSRQVGSTMGNLRANVGSAADSVGEIPYVGGSIRSPFDAIATDMSGVIDATDEQVAAIEHAAVVLGWAAFLIPVGMVLAFWLPLRIRFLMRTMRVAQLAAEPYGTELLAFRALANAPLRVIAAIPNAAEGYRSRDPHTLAVLADTECRRLGVAPPPRSRR</sequence>
<organism evidence="2 3">
    <name type="scientific">Bowdeniella nasicola</name>
    <dbReference type="NCBI Taxonomy" id="208480"/>
    <lineage>
        <taxon>Bacteria</taxon>
        <taxon>Bacillati</taxon>
        <taxon>Actinomycetota</taxon>
        <taxon>Actinomycetes</taxon>
        <taxon>Actinomycetales</taxon>
        <taxon>Actinomycetaceae</taxon>
        <taxon>Bowdeniella</taxon>
    </lineage>
</organism>
<protein>
    <recommendedName>
        <fullName evidence="4">Transmembrane protein</fullName>
    </recommendedName>
</protein>
<evidence type="ECO:0000256" key="1">
    <source>
        <dbReference type="SAM" id="Phobius"/>
    </source>
</evidence>